<dbReference type="PIRSF" id="PIRSF000071">
    <property type="entry name" value="Rubredoxin"/>
    <property type="match status" value="1"/>
</dbReference>
<feature type="domain" description="Rubredoxin-like" evidence="10">
    <location>
        <begin position="3"/>
        <end position="54"/>
    </location>
</feature>
<dbReference type="InterPro" id="IPR024934">
    <property type="entry name" value="Rubredoxin-like_dom"/>
</dbReference>
<evidence type="ECO:0000256" key="4">
    <source>
        <dbReference type="ARBA" id="ARBA00022448"/>
    </source>
</evidence>
<dbReference type="GO" id="GO:0009055">
    <property type="term" value="F:electron transfer activity"/>
    <property type="evidence" value="ECO:0007669"/>
    <property type="project" value="InterPro"/>
</dbReference>
<dbReference type="EMBL" id="JAVFKN010000007">
    <property type="protein sequence ID" value="MDQ5768226.1"/>
    <property type="molecule type" value="Genomic_DNA"/>
</dbReference>
<comment type="similarity">
    <text evidence="3 8">Belongs to the rubredoxin family.</text>
</comment>
<evidence type="ECO:0000256" key="6">
    <source>
        <dbReference type="ARBA" id="ARBA00022982"/>
    </source>
</evidence>
<dbReference type="PANTHER" id="PTHR47627">
    <property type="entry name" value="RUBREDOXIN"/>
    <property type="match status" value="1"/>
</dbReference>
<accession>A0AA51MNI7</accession>
<evidence type="ECO:0000313" key="13">
    <source>
        <dbReference type="Proteomes" id="UP001223336"/>
    </source>
</evidence>
<keyword evidence="6 8" id="KW-0249">Electron transport</keyword>
<feature type="binding site" evidence="9">
    <location>
        <position position="8"/>
    </location>
    <ligand>
        <name>Fe cation</name>
        <dbReference type="ChEBI" id="CHEBI:24875"/>
    </ligand>
</feature>
<name>A0AA51MNI7_9GAMM</name>
<evidence type="ECO:0000259" key="10">
    <source>
        <dbReference type="PROSITE" id="PS50903"/>
    </source>
</evidence>
<evidence type="ECO:0000256" key="7">
    <source>
        <dbReference type="ARBA" id="ARBA00023004"/>
    </source>
</evidence>
<evidence type="ECO:0000313" key="11">
    <source>
        <dbReference type="EMBL" id="MDQ5768226.1"/>
    </source>
</evidence>
<comment type="cofactor">
    <cofactor evidence="8 9">
        <name>Fe(3+)</name>
        <dbReference type="ChEBI" id="CHEBI:29034"/>
    </cofactor>
    <text evidence="8 9">Binds 1 Fe(3+) ion per subunit.</text>
</comment>
<dbReference type="PRINTS" id="PR00163">
    <property type="entry name" value="RUBREDOXIN"/>
</dbReference>
<organism evidence="12">
    <name type="scientific">Thiothrix subterranea</name>
    <dbReference type="NCBI Taxonomy" id="2735563"/>
    <lineage>
        <taxon>Bacteria</taxon>
        <taxon>Pseudomonadati</taxon>
        <taxon>Pseudomonadota</taxon>
        <taxon>Gammaproteobacteria</taxon>
        <taxon>Thiotrichales</taxon>
        <taxon>Thiotrichaceae</taxon>
        <taxon>Thiothrix</taxon>
    </lineage>
</organism>
<proteinExistence type="inferred from homology"/>
<comment type="pathway">
    <text evidence="2">Hydrocarbon metabolism; alkane degradation.</text>
</comment>
<dbReference type="PANTHER" id="PTHR47627:SF1">
    <property type="entry name" value="RUBREDOXIN-1-RELATED"/>
    <property type="match status" value="1"/>
</dbReference>
<gene>
    <name evidence="11" type="ORF">RCC75_06785</name>
    <name evidence="12" type="ORF">RCG00_05160</name>
</gene>
<dbReference type="Pfam" id="PF00301">
    <property type="entry name" value="Rubredoxin"/>
    <property type="match status" value="1"/>
</dbReference>
<feature type="binding site" evidence="9">
    <location>
        <position position="44"/>
    </location>
    <ligand>
        <name>Fe cation</name>
        <dbReference type="ChEBI" id="CHEBI:24875"/>
    </ligand>
</feature>
<protein>
    <recommendedName>
        <fullName evidence="8">Rubredoxin</fullName>
    </recommendedName>
</protein>
<evidence type="ECO:0000256" key="9">
    <source>
        <dbReference type="PIRSR" id="PIRSR000071-1"/>
    </source>
</evidence>
<evidence type="ECO:0000256" key="1">
    <source>
        <dbReference type="ARBA" id="ARBA00002792"/>
    </source>
</evidence>
<evidence type="ECO:0000256" key="3">
    <source>
        <dbReference type="ARBA" id="ARBA00005337"/>
    </source>
</evidence>
<evidence type="ECO:0000256" key="8">
    <source>
        <dbReference type="PIRNR" id="PIRNR000071"/>
    </source>
</evidence>
<dbReference type="SUPFAM" id="SSF57802">
    <property type="entry name" value="Rubredoxin-like"/>
    <property type="match status" value="1"/>
</dbReference>
<sequence>MQMKTWMCVVCGWIYDEASGLPDEGIPPGTPWEAIPDDWRCPDCGVGKDDFEMMEV</sequence>
<feature type="binding site" evidence="9">
    <location>
        <position position="11"/>
    </location>
    <ligand>
        <name>Fe cation</name>
        <dbReference type="ChEBI" id="CHEBI:24875"/>
    </ligand>
</feature>
<evidence type="ECO:0000313" key="12">
    <source>
        <dbReference type="EMBL" id="WML87754.1"/>
    </source>
</evidence>
<dbReference type="PROSITE" id="PS50903">
    <property type="entry name" value="RUBREDOXIN_LIKE"/>
    <property type="match status" value="1"/>
</dbReference>
<evidence type="ECO:0000256" key="5">
    <source>
        <dbReference type="ARBA" id="ARBA00022723"/>
    </source>
</evidence>
<dbReference type="FunFam" id="2.20.28.10:FF:000001">
    <property type="entry name" value="Rubredoxin"/>
    <property type="match status" value="1"/>
</dbReference>
<dbReference type="CDD" id="cd00730">
    <property type="entry name" value="rubredoxin"/>
    <property type="match status" value="1"/>
</dbReference>
<dbReference type="PROSITE" id="PS00202">
    <property type="entry name" value="RUBREDOXIN"/>
    <property type="match status" value="1"/>
</dbReference>
<comment type="function">
    <text evidence="1">Involved in the hydrocarbon hydroxylating system, which transfers electrons from NADH to rubredoxin reductase and then through rubredoxin to alkane 1 monooxygenase.</text>
</comment>
<evidence type="ECO:0000256" key="2">
    <source>
        <dbReference type="ARBA" id="ARBA00004933"/>
    </source>
</evidence>
<dbReference type="Proteomes" id="UP001229862">
    <property type="component" value="Chromosome"/>
</dbReference>
<dbReference type="GO" id="GO:0043448">
    <property type="term" value="P:alkane catabolic process"/>
    <property type="evidence" value="ECO:0007669"/>
    <property type="project" value="TreeGrafter"/>
</dbReference>
<keyword evidence="4 8" id="KW-0813">Transport</keyword>
<keyword evidence="5 8" id="KW-0479">Metal-binding</keyword>
<dbReference type="InterPro" id="IPR050526">
    <property type="entry name" value="Rubredoxin_ET"/>
</dbReference>
<dbReference type="GO" id="GO:0005506">
    <property type="term" value="F:iron ion binding"/>
    <property type="evidence" value="ECO:0007669"/>
    <property type="project" value="InterPro"/>
</dbReference>
<dbReference type="InterPro" id="IPR024922">
    <property type="entry name" value="Rubredoxin"/>
</dbReference>
<keyword evidence="7 8" id="KW-0408">Iron</keyword>
<keyword evidence="13" id="KW-1185">Reference proteome</keyword>
<dbReference type="InterPro" id="IPR018527">
    <property type="entry name" value="Rubredoxin_Fe_BS"/>
</dbReference>
<feature type="binding site" evidence="9">
    <location>
        <position position="41"/>
    </location>
    <ligand>
        <name>Fe cation</name>
        <dbReference type="ChEBI" id="CHEBI:24875"/>
    </ligand>
</feature>
<dbReference type="EMBL" id="CP133217">
    <property type="protein sequence ID" value="WML87754.1"/>
    <property type="molecule type" value="Genomic_DNA"/>
</dbReference>
<reference evidence="12 13" key="1">
    <citation type="submission" date="2023-08" db="EMBL/GenBank/DDBJ databases">
        <title>New molecular markers tilS and rpoB for phylogenetic and monitoring studies of the genus Thiothrix biodiversity.</title>
        <authorList>
            <person name="Ravin N.V."/>
            <person name="Smolyakov D."/>
            <person name="Markov N.D."/>
            <person name="Beletsky A.V."/>
            <person name="Mardanov A.V."/>
            <person name="Rudenko T.S."/>
            <person name="Grabovich M.Y."/>
        </authorList>
    </citation>
    <scope>NUCLEOTIDE SEQUENCE</scope>
    <source>
        <strain evidence="12">DNT52</strain>
        <strain evidence="11 13">H33</strain>
    </source>
</reference>
<dbReference type="AlphaFoldDB" id="A0AA51MNI7"/>
<dbReference type="Proteomes" id="UP001223336">
    <property type="component" value="Unassembled WGS sequence"/>
</dbReference>
<dbReference type="InterPro" id="IPR024935">
    <property type="entry name" value="Rubredoxin_dom"/>
</dbReference>
<dbReference type="Gene3D" id="2.20.28.10">
    <property type="match status" value="1"/>
</dbReference>